<feature type="domain" description="Neurogenic mastermind-like N-terminal" evidence="9">
    <location>
        <begin position="14"/>
        <end position="73"/>
    </location>
</feature>
<name>A0ABM1JYN6_GEKJA</name>
<feature type="compositionally biased region" description="Polar residues" evidence="8">
    <location>
        <begin position="850"/>
        <end position="865"/>
    </location>
</feature>
<feature type="compositionally biased region" description="Polar residues" evidence="8">
    <location>
        <begin position="384"/>
        <end position="398"/>
    </location>
</feature>
<feature type="compositionally biased region" description="Low complexity" evidence="8">
    <location>
        <begin position="98"/>
        <end position="108"/>
    </location>
</feature>
<evidence type="ECO:0000256" key="5">
    <source>
        <dbReference type="ARBA" id="ARBA00023159"/>
    </source>
</evidence>
<evidence type="ECO:0000259" key="9">
    <source>
        <dbReference type="SMART" id="SM01275"/>
    </source>
</evidence>
<feature type="compositionally biased region" description="Polar residues" evidence="8">
    <location>
        <begin position="422"/>
        <end position="435"/>
    </location>
</feature>
<evidence type="ECO:0000256" key="2">
    <source>
        <dbReference type="ARBA" id="ARBA00008081"/>
    </source>
</evidence>
<feature type="region of interest" description="Disordered" evidence="8">
    <location>
        <begin position="812"/>
        <end position="865"/>
    </location>
</feature>
<comment type="subcellular location">
    <subcellularLocation>
        <location evidence="1">Nucleus speckle</location>
    </subcellularLocation>
</comment>
<dbReference type="RefSeq" id="XP_015266573.1">
    <property type="nucleotide sequence ID" value="XM_015411087.1"/>
</dbReference>
<feature type="compositionally biased region" description="Basic and acidic residues" evidence="8">
    <location>
        <begin position="698"/>
        <end position="709"/>
    </location>
</feature>
<comment type="similarity">
    <text evidence="2">Belongs to the mastermind family.</text>
</comment>
<organism evidence="10 11">
    <name type="scientific">Gekko japonicus</name>
    <name type="common">Schlegel's Japanese gecko</name>
    <dbReference type="NCBI Taxonomy" id="146911"/>
    <lineage>
        <taxon>Eukaryota</taxon>
        <taxon>Metazoa</taxon>
        <taxon>Chordata</taxon>
        <taxon>Craniata</taxon>
        <taxon>Vertebrata</taxon>
        <taxon>Euteleostomi</taxon>
        <taxon>Lepidosauria</taxon>
        <taxon>Squamata</taxon>
        <taxon>Bifurcata</taxon>
        <taxon>Gekkota</taxon>
        <taxon>Gekkonidae</taxon>
        <taxon>Gekkoninae</taxon>
        <taxon>Gekko</taxon>
    </lineage>
</organism>
<keyword evidence="6" id="KW-0804">Transcription</keyword>
<keyword evidence="7" id="KW-0539">Nucleus</keyword>
<dbReference type="Proteomes" id="UP000694871">
    <property type="component" value="Unplaced"/>
</dbReference>
<evidence type="ECO:0000256" key="6">
    <source>
        <dbReference type="ARBA" id="ARBA00023163"/>
    </source>
</evidence>
<evidence type="ECO:0000256" key="8">
    <source>
        <dbReference type="SAM" id="MobiDB-lite"/>
    </source>
</evidence>
<proteinExistence type="inferred from homology"/>
<feature type="compositionally biased region" description="Polar residues" evidence="8">
    <location>
        <begin position="519"/>
        <end position="542"/>
    </location>
</feature>
<feature type="compositionally biased region" description="Polar residues" evidence="8">
    <location>
        <begin position="155"/>
        <end position="167"/>
    </location>
</feature>
<protein>
    <submittedName>
        <fullName evidence="11">Mastermind-like protein 1</fullName>
    </submittedName>
</protein>
<dbReference type="Pfam" id="PF09596">
    <property type="entry name" value="MamL-1"/>
    <property type="match status" value="1"/>
</dbReference>
<dbReference type="SMART" id="SM01275">
    <property type="entry name" value="MamL-1"/>
    <property type="match status" value="1"/>
</dbReference>
<dbReference type="InterPro" id="IPR048455">
    <property type="entry name" value="MAML1_3_TAD2"/>
</dbReference>
<feature type="compositionally biased region" description="Polar residues" evidence="8">
    <location>
        <begin position="812"/>
        <end position="833"/>
    </location>
</feature>
<evidence type="ECO:0000313" key="10">
    <source>
        <dbReference type="Proteomes" id="UP000694871"/>
    </source>
</evidence>
<evidence type="ECO:0000313" key="11">
    <source>
        <dbReference type="RefSeq" id="XP_015266573.1"/>
    </source>
</evidence>
<keyword evidence="3" id="KW-0914">Notch signaling pathway</keyword>
<keyword evidence="10" id="KW-1185">Reference proteome</keyword>
<feature type="region of interest" description="Disordered" evidence="8">
    <location>
        <begin position="376"/>
        <end position="547"/>
    </location>
</feature>
<feature type="compositionally biased region" description="Pro residues" evidence="8">
    <location>
        <begin position="77"/>
        <end position="97"/>
    </location>
</feature>
<feature type="region of interest" description="Disordered" evidence="8">
    <location>
        <begin position="65"/>
        <end position="138"/>
    </location>
</feature>
<dbReference type="PANTHER" id="PTHR15692:SF19">
    <property type="entry name" value="MASTERMIND-LIKE PROTEIN 1"/>
    <property type="match status" value="1"/>
</dbReference>
<feature type="compositionally biased region" description="Polar residues" evidence="8">
    <location>
        <begin position="464"/>
        <end position="473"/>
    </location>
</feature>
<gene>
    <name evidence="11" type="primary">MAML1</name>
</gene>
<reference evidence="11" key="1">
    <citation type="submission" date="2025-08" db="UniProtKB">
        <authorList>
            <consortium name="RefSeq"/>
        </authorList>
    </citation>
    <scope>IDENTIFICATION</scope>
</reference>
<feature type="compositionally biased region" description="Basic residues" evidence="8">
    <location>
        <begin position="67"/>
        <end position="76"/>
    </location>
</feature>
<sequence length="1062" mass="115774">MVLPPCPMADFVVPRHSAVMERLRRRIELCRRHHSACESRYQAVSPERLELERQQTFALHQRCLQAKAKRAGKHRQPPPPPAAPPPAAPSQPPPSVPAPGSAATSTSSDRTGANGLDADTFQGEQQQQQQQQQHPGRSSALIAQLHETVKRKLDSSVSPQNGDQQNGYGEMFSVPKKLRHDDGIGGLSGSSNGLPPISPLHQLDSKSSSGDALQLNGKHSLGLDGISKKCLRDSNLQLNGSSDADDSFSMALNKELKQEPDDLPCMIPGAGSSISQNNLMSDLNLNEQEWKELIDELNRSVPDEDMKDLFTEDFEEKKDVDASNSAAQTPLPQDIIVKTEFSPADFEQEQMGSPQVRSNSSGTAFIGNSSVPVSAASPVVGNSQNMFQPSNQSVTENPNHQSMMQPSNQSQNVQRPLPNSVVPGQNTGSAKDMSSAQQLQQIAAKQKRDQLLQNQQQVHQPSQISSWQQSGPSHSPLAVPYSMENPTSPSVYQQDFSNQKLMMSNMPNKSSPRAGGNYHSGSILSHQPNSLNQNSVPSQSSVLDYGNTKPLSHYKECVQGATVPAQNKTPMLAYMQQRQQAPLPHMNEEQNAIFVMKQKSGNMAYRPLVPHSQDQNSSANVPRIPVSVPGPGVNAQPPNVSMAGNHGSTAYLNSPQQAAVMKHQMLLDQQKQREQQQKHLLMEQQKQFLMGQRQLLAEQEKQRHREQQLQRHLTRPPPQYQDQTQNPYQQQVGQFTGSSPAMAGVNNLGQSNSSSPRLFSQTQNMIQIGTGHNSVASSSGQQDQGVTQYTGMQNIQRSGLYSMTSGITQMVQQHATSSASGQPQMQRQPNLAQGTALPAGYGQGSLGNAGISQQHSKGVLNPTLSKPQMARMPTAIGAQNPSWQHQGMSNMNNQAQGNNGLGAFTASSTFHMQQSHLKMTNQQFAQGMPQVSLNTSRPMASMNTAVSGQMLPSMGAQQRTNPPSQQPVPSQQILPGMSQAVQDLTAFSQNQSQQLPNRANLHCNQGYPVRTTGQELPFAYSNQSGNNGLQSLTGDTDLIDTLLKNRTSEEWMNDLDELLGNH</sequence>
<dbReference type="InterPro" id="IPR046370">
    <property type="entry name" value="MAML_N_sf"/>
</dbReference>
<feature type="region of interest" description="Disordered" evidence="8">
    <location>
        <begin position="150"/>
        <end position="212"/>
    </location>
</feature>
<feature type="region of interest" description="Disordered" evidence="8">
    <location>
        <begin position="698"/>
        <end position="725"/>
    </location>
</feature>
<evidence type="ECO:0000256" key="1">
    <source>
        <dbReference type="ARBA" id="ARBA00004324"/>
    </source>
</evidence>
<dbReference type="Gene3D" id="6.10.250.970">
    <property type="match status" value="1"/>
</dbReference>
<keyword evidence="4" id="KW-0805">Transcription regulation</keyword>
<evidence type="ECO:0000256" key="3">
    <source>
        <dbReference type="ARBA" id="ARBA00022976"/>
    </source>
</evidence>
<feature type="compositionally biased region" description="Polar residues" evidence="8">
    <location>
        <begin position="484"/>
        <end position="511"/>
    </location>
</feature>
<feature type="compositionally biased region" description="Low complexity" evidence="8">
    <location>
        <begin position="451"/>
        <end position="463"/>
    </location>
</feature>
<feature type="compositionally biased region" description="Low complexity" evidence="8">
    <location>
        <begin position="399"/>
        <end position="414"/>
    </location>
</feature>
<evidence type="ECO:0000256" key="7">
    <source>
        <dbReference type="ARBA" id="ARBA00023242"/>
    </source>
</evidence>
<dbReference type="PANTHER" id="PTHR15692">
    <property type="entry name" value="MASTERMIND-LIKE"/>
    <property type="match status" value="1"/>
</dbReference>
<keyword evidence="5" id="KW-0010">Activator</keyword>
<dbReference type="GeneID" id="107110317"/>
<accession>A0ABM1JYN6</accession>
<dbReference type="InterPro" id="IPR019082">
    <property type="entry name" value="Mastermind-like_N"/>
</dbReference>
<dbReference type="InterPro" id="IPR046369">
    <property type="entry name" value="MAML1-3"/>
</dbReference>
<evidence type="ECO:0000256" key="4">
    <source>
        <dbReference type="ARBA" id="ARBA00023015"/>
    </source>
</evidence>
<dbReference type="Pfam" id="PF20801">
    <property type="entry name" value="MAML1_3_TAD2"/>
    <property type="match status" value="1"/>
</dbReference>